<dbReference type="GO" id="GO:0009308">
    <property type="term" value="P:amine metabolic process"/>
    <property type="evidence" value="ECO:0007669"/>
    <property type="project" value="Ensembl"/>
</dbReference>
<dbReference type="PIRSF" id="PIRSF000384">
    <property type="entry name" value="PNMTase"/>
    <property type="match status" value="1"/>
</dbReference>
<keyword evidence="4 5" id="KW-0949">S-adenosyl-L-methionine</keyword>
<organism evidence="6 7">
    <name type="scientific">Rhinopithecus bieti</name>
    <name type="common">Black snub-nosed monkey</name>
    <name type="synonym">Pygathrix bieti</name>
    <dbReference type="NCBI Taxonomy" id="61621"/>
    <lineage>
        <taxon>Eukaryota</taxon>
        <taxon>Metazoa</taxon>
        <taxon>Chordata</taxon>
        <taxon>Craniata</taxon>
        <taxon>Vertebrata</taxon>
        <taxon>Euteleostomi</taxon>
        <taxon>Mammalia</taxon>
        <taxon>Eutheria</taxon>
        <taxon>Euarchontoglires</taxon>
        <taxon>Primates</taxon>
        <taxon>Haplorrhini</taxon>
        <taxon>Catarrhini</taxon>
        <taxon>Cercopithecidae</taxon>
        <taxon>Colobinae</taxon>
        <taxon>Rhinopithecus</taxon>
    </lineage>
</organism>
<gene>
    <name evidence="6" type="primary">INMT</name>
</gene>
<evidence type="ECO:0000256" key="2">
    <source>
        <dbReference type="ARBA" id="ARBA00022603"/>
    </source>
</evidence>
<dbReference type="PANTHER" id="PTHR10867">
    <property type="entry name" value="NNMT/PNMT/TEMT FAMILY MEMBER"/>
    <property type="match status" value="1"/>
</dbReference>
<feature type="binding site" evidence="5">
    <location>
        <position position="67"/>
    </location>
    <ligand>
        <name>S-adenosyl-L-methionine</name>
        <dbReference type="ChEBI" id="CHEBI:59789"/>
    </ligand>
</feature>
<dbReference type="Proteomes" id="UP000233180">
    <property type="component" value="Unassembled WGS sequence"/>
</dbReference>
<dbReference type="Gene3D" id="3.40.50.150">
    <property type="entry name" value="Vaccinia Virus protein VP39"/>
    <property type="match status" value="1"/>
</dbReference>
<dbReference type="OMA" id="KFYLECL"/>
<dbReference type="InterPro" id="IPR000940">
    <property type="entry name" value="NNMT_TEMT_trans"/>
</dbReference>
<sequence length="244" mass="26741">MEGGFTGGDEYQKHFLPRDCLADILKFNLECLHKTFGPGGLQGDMLIDIGSGPTIYQVLAAYITLSDFTDRNQEEMEKWLKKEPGAYDWTSVVKFAWKETGRGAEEEKEEKLRAAVKQVLKCDVHLGNPLAPAVLPPADCVLTLLAMECACCSLDAYRTALCNLASLLKPCGHLVTTVTLQISSYMVGKREFSCVALEKEEVEQAILDAGFDIEQLLPNPQSYSVTNATSSGVSFIVARKKPGP</sequence>
<dbReference type="FunFam" id="3.40.50.150:FF:000065">
    <property type="entry name" value="Phenylethanolamine N-methyltransferase"/>
    <property type="match status" value="1"/>
</dbReference>
<accession>A0A2K6M148</accession>
<comment type="similarity">
    <text evidence="1">Belongs to the class I-like SAM-binding methyltransferase superfamily. NNMT/PNMT/TEMT family.</text>
</comment>
<dbReference type="InterPro" id="IPR029063">
    <property type="entry name" value="SAM-dependent_MTases_sf"/>
</dbReference>
<dbReference type="SUPFAM" id="SSF53335">
    <property type="entry name" value="S-adenosyl-L-methionine-dependent methyltransferases"/>
    <property type="match status" value="1"/>
</dbReference>
<dbReference type="STRING" id="61621.ENSRBIP00000029501"/>
<evidence type="ECO:0000313" key="6">
    <source>
        <dbReference type="Ensembl" id="ENSRBIP00000029501.1"/>
    </source>
</evidence>
<dbReference type="PROSITE" id="PS51681">
    <property type="entry name" value="SAM_MT_NNMT_PNMT_TEMT"/>
    <property type="match status" value="1"/>
</dbReference>
<keyword evidence="7" id="KW-1185">Reference proteome</keyword>
<evidence type="ECO:0000313" key="7">
    <source>
        <dbReference type="Proteomes" id="UP000233180"/>
    </source>
</evidence>
<dbReference type="PANTHER" id="PTHR10867:SF33">
    <property type="entry name" value="INDOLETHYLAMINE N-METHYLTRANSFERASE"/>
    <property type="match status" value="1"/>
</dbReference>
<evidence type="ECO:0000256" key="4">
    <source>
        <dbReference type="ARBA" id="ARBA00022691"/>
    </source>
</evidence>
<dbReference type="AlphaFoldDB" id="A0A2K6M148"/>
<keyword evidence="2" id="KW-0489">Methyltransferase</keyword>
<dbReference type="GO" id="GO:0030748">
    <property type="term" value="F:amine N-methyltransferase activity"/>
    <property type="evidence" value="ECO:0007669"/>
    <property type="project" value="Ensembl"/>
</dbReference>
<dbReference type="GO" id="GO:0032259">
    <property type="term" value="P:methylation"/>
    <property type="evidence" value="ECO:0007669"/>
    <property type="project" value="UniProtKB-KW"/>
</dbReference>
<evidence type="ECO:0000256" key="1">
    <source>
        <dbReference type="ARBA" id="ARBA00007996"/>
    </source>
</evidence>
<dbReference type="GeneTree" id="ENSGT00390000011708"/>
<keyword evidence="3" id="KW-0808">Transferase</keyword>
<proteinExistence type="inferred from homology"/>
<protein>
    <submittedName>
        <fullName evidence="6">Indolethylamine N-methyltransferase</fullName>
    </submittedName>
</protein>
<evidence type="ECO:0000256" key="3">
    <source>
        <dbReference type="ARBA" id="ARBA00022679"/>
    </source>
</evidence>
<dbReference type="Ensembl" id="ENSRBIT00000053451.1">
    <property type="protein sequence ID" value="ENSRBIP00000029501.1"/>
    <property type="gene ID" value="ENSRBIG00000038634.1"/>
</dbReference>
<name>A0A2K6M148_RHIBE</name>
<reference evidence="6" key="3">
    <citation type="submission" date="2025-09" db="UniProtKB">
        <authorList>
            <consortium name="Ensembl"/>
        </authorList>
    </citation>
    <scope>IDENTIFICATION</scope>
</reference>
<feature type="binding site" evidence="5">
    <location>
        <begin position="123"/>
        <end position="124"/>
    </location>
    <ligand>
        <name>S-adenosyl-L-methionine</name>
        <dbReference type="ChEBI" id="CHEBI:59789"/>
    </ligand>
</feature>
<reference evidence="6 7" key="1">
    <citation type="submission" date="2016-06" db="EMBL/GenBank/DDBJ databases">
        <title>Genome of Rhinopithecus bieti.</title>
        <authorList>
            <person name="Wu"/>
            <person name="C.-I. and Zhang"/>
            <person name="Y."/>
        </authorList>
    </citation>
    <scope>NUCLEOTIDE SEQUENCE</scope>
</reference>
<feature type="binding site" evidence="5">
    <location>
        <position position="56"/>
    </location>
    <ligand>
        <name>S-adenosyl-L-methionine</name>
        <dbReference type="ChEBI" id="CHEBI:59789"/>
    </ligand>
</feature>
<dbReference type="GO" id="GO:0008170">
    <property type="term" value="F:N-methyltransferase activity"/>
    <property type="evidence" value="ECO:0007669"/>
    <property type="project" value="TreeGrafter"/>
</dbReference>
<evidence type="ECO:0000256" key="5">
    <source>
        <dbReference type="PIRSR" id="PIRSR000384-1"/>
    </source>
</evidence>
<dbReference type="GO" id="GO:0005829">
    <property type="term" value="C:cytosol"/>
    <property type="evidence" value="ECO:0007669"/>
    <property type="project" value="Ensembl"/>
</dbReference>
<reference evidence="6" key="2">
    <citation type="submission" date="2025-08" db="UniProtKB">
        <authorList>
            <consortium name="Ensembl"/>
        </authorList>
    </citation>
    <scope>IDENTIFICATION</scope>
</reference>
<feature type="binding site" evidence="5">
    <location>
        <position position="72"/>
    </location>
    <ligand>
        <name>S-adenosyl-L-methionine</name>
        <dbReference type="ChEBI" id="CHEBI:59789"/>
    </ligand>
</feature>
<feature type="binding site" evidence="5">
    <location>
        <begin position="50"/>
        <end position="51"/>
    </location>
    <ligand>
        <name>S-adenosyl-L-methionine</name>
        <dbReference type="ChEBI" id="CHEBI:59789"/>
    </ligand>
</feature>
<dbReference type="Pfam" id="PF01234">
    <property type="entry name" value="NNMT_PNMT_TEMT"/>
    <property type="match status" value="1"/>
</dbReference>